<proteinExistence type="predicted"/>
<gene>
    <name evidence="1" type="ORF">RPERSI_LOCUS1383</name>
</gene>
<evidence type="ECO:0000313" key="1">
    <source>
        <dbReference type="EMBL" id="CAG8490911.1"/>
    </source>
</evidence>
<evidence type="ECO:0000313" key="2">
    <source>
        <dbReference type="Proteomes" id="UP000789920"/>
    </source>
</evidence>
<name>A0ACA9KSK5_9GLOM</name>
<reference evidence="1" key="1">
    <citation type="submission" date="2021-06" db="EMBL/GenBank/DDBJ databases">
        <authorList>
            <person name="Kallberg Y."/>
            <person name="Tangrot J."/>
            <person name="Rosling A."/>
        </authorList>
    </citation>
    <scope>NUCLEOTIDE SEQUENCE</scope>
    <source>
        <strain evidence="1">MA461A</strain>
    </source>
</reference>
<keyword evidence="2" id="KW-1185">Reference proteome</keyword>
<protein>
    <submittedName>
        <fullName evidence="1">9401_t:CDS:1</fullName>
    </submittedName>
</protein>
<dbReference type="EMBL" id="CAJVQC010001263">
    <property type="protein sequence ID" value="CAG8490911.1"/>
    <property type="molecule type" value="Genomic_DNA"/>
</dbReference>
<sequence length="129" mass="15097">MKIAVETQETMRVRLEQKPRTKRSNSMYGKCQHVFKIEQQLQEVTLTQEEKISETDCQNFVPSSPSFLYTNQHAVIPNDAPEMQMLYQKNSTNDTYYADSLGHSFQEMFSMDISQLQELFGIFGINYQH</sequence>
<organism evidence="1 2">
    <name type="scientific">Racocetra persica</name>
    <dbReference type="NCBI Taxonomy" id="160502"/>
    <lineage>
        <taxon>Eukaryota</taxon>
        <taxon>Fungi</taxon>
        <taxon>Fungi incertae sedis</taxon>
        <taxon>Mucoromycota</taxon>
        <taxon>Glomeromycotina</taxon>
        <taxon>Glomeromycetes</taxon>
        <taxon>Diversisporales</taxon>
        <taxon>Gigasporaceae</taxon>
        <taxon>Racocetra</taxon>
    </lineage>
</organism>
<comment type="caution">
    <text evidence="1">The sequence shown here is derived from an EMBL/GenBank/DDBJ whole genome shotgun (WGS) entry which is preliminary data.</text>
</comment>
<dbReference type="Proteomes" id="UP000789920">
    <property type="component" value="Unassembled WGS sequence"/>
</dbReference>
<accession>A0ACA9KSK5</accession>